<name>A0AAW9XAY0_MESFC</name>
<evidence type="ECO:0000313" key="3">
    <source>
        <dbReference type="Proteomes" id="UP001193441"/>
    </source>
</evidence>
<feature type="transmembrane region" description="Helical" evidence="1">
    <location>
        <begin position="16"/>
        <end position="44"/>
    </location>
</feature>
<protein>
    <submittedName>
        <fullName evidence="2">Uncharacterized protein</fullName>
    </submittedName>
</protein>
<evidence type="ECO:0000313" key="2">
    <source>
        <dbReference type="EMBL" id="MXR56937.1"/>
    </source>
</evidence>
<organism evidence="2 3">
    <name type="scientific">Mesomycoplasma flocculare</name>
    <name type="common">Mycoplasma flocculare</name>
    <dbReference type="NCBI Taxonomy" id="2128"/>
    <lineage>
        <taxon>Bacteria</taxon>
        <taxon>Bacillati</taxon>
        <taxon>Mycoplasmatota</taxon>
        <taxon>Mycoplasmoidales</taxon>
        <taxon>Metamycoplasmataceae</taxon>
        <taxon>Mesomycoplasma</taxon>
    </lineage>
</organism>
<accession>A0AAW9XAY0</accession>
<evidence type="ECO:0000256" key="1">
    <source>
        <dbReference type="SAM" id="Phobius"/>
    </source>
</evidence>
<dbReference type="EMBL" id="QQRD01000010">
    <property type="protein sequence ID" value="MXR56937.1"/>
    <property type="molecule type" value="Genomic_DNA"/>
</dbReference>
<reference evidence="2" key="1">
    <citation type="submission" date="2018-07" db="EMBL/GenBank/DDBJ databases">
        <title>Genetic characterization of Mycoplasma hyopneumoniae, M. hyorhinis and M. flocculare isolates through whole genome sequencing analysis: comparative analysis of sequence types and putative genes involved in virulence.</title>
        <authorList>
            <person name="Fourour S."/>
            <person name="Lucas P."/>
            <person name="Touzain F."/>
            <person name="Tocqueville V."/>
            <person name="Kempf I."/>
            <person name="Marois-Crehan C."/>
        </authorList>
    </citation>
    <scope>NUCLEOTIDE SEQUENCE</scope>
    <source>
        <strain evidence="2">MF22</strain>
    </source>
</reference>
<proteinExistence type="predicted"/>
<keyword evidence="1" id="KW-1133">Transmembrane helix</keyword>
<gene>
    <name evidence="2" type="ORF">DR094_02925</name>
</gene>
<keyword evidence="1" id="KW-0812">Transmembrane</keyword>
<dbReference type="Proteomes" id="UP001193441">
    <property type="component" value="Unassembled WGS sequence"/>
</dbReference>
<keyword evidence="1" id="KW-0472">Membrane</keyword>
<dbReference type="AlphaFoldDB" id="A0AAW9XAY0"/>
<comment type="caution">
    <text evidence="2">The sequence shown here is derived from an EMBL/GenBank/DDBJ whole genome shotgun (WGS) entry which is preliminary data.</text>
</comment>
<sequence length="71" mass="8490">MYCVCVLYQKVEIKEYFFLLFQVFLFYNNLVCLRIFVVFGLMSYTITKKGKLLKNAKIFLFVIELVKTVKS</sequence>